<dbReference type="Proteomes" id="UP000549913">
    <property type="component" value="Unassembled WGS sequence"/>
</dbReference>
<protein>
    <recommendedName>
        <fullName evidence="3">DUF1905 domain-containing protein</fullName>
    </recommendedName>
</protein>
<evidence type="ECO:0000313" key="1">
    <source>
        <dbReference type="EMBL" id="NYD71112.1"/>
    </source>
</evidence>
<evidence type="ECO:0000313" key="2">
    <source>
        <dbReference type="Proteomes" id="UP000549913"/>
    </source>
</evidence>
<evidence type="ECO:0008006" key="3">
    <source>
        <dbReference type="Google" id="ProtNLM"/>
    </source>
</evidence>
<accession>A0A852SQP5</accession>
<comment type="caution">
    <text evidence="1">The sequence shown here is derived from an EMBL/GenBank/DDBJ whole genome shotgun (WGS) entry which is preliminary data.</text>
</comment>
<reference evidence="1 2" key="1">
    <citation type="submission" date="2020-07" db="EMBL/GenBank/DDBJ databases">
        <title>Sequencing the genomes of 1000 actinobacteria strains.</title>
        <authorList>
            <person name="Klenk H.-P."/>
        </authorList>
    </citation>
    <scope>NUCLEOTIDE SEQUENCE [LARGE SCALE GENOMIC DNA]</scope>
    <source>
        <strain evidence="1 2">DSM 26474</strain>
    </source>
</reference>
<name>A0A852SQP5_9MICO</name>
<dbReference type="EMBL" id="JACCBM010000001">
    <property type="protein sequence ID" value="NYD71112.1"/>
    <property type="molecule type" value="Genomic_DNA"/>
</dbReference>
<organism evidence="1 2">
    <name type="scientific">Herbiconiux flava</name>
    <dbReference type="NCBI Taxonomy" id="881268"/>
    <lineage>
        <taxon>Bacteria</taxon>
        <taxon>Bacillati</taxon>
        <taxon>Actinomycetota</taxon>
        <taxon>Actinomycetes</taxon>
        <taxon>Micrococcales</taxon>
        <taxon>Microbacteriaceae</taxon>
        <taxon>Herbiconiux</taxon>
    </lineage>
</organism>
<dbReference type="InterPro" id="IPR015018">
    <property type="entry name" value="DUF1905"/>
</dbReference>
<dbReference type="Pfam" id="PF13376">
    <property type="entry name" value="OmdA"/>
    <property type="match status" value="1"/>
</dbReference>
<dbReference type="Gene3D" id="2.40.30.100">
    <property type="entry name" value="AF2212/PG0164-like"/>
    <property type="match status" value="1"/>
</dbReference>
<keyword evidence="2" id="KW-1185">Reference proteome</keyword>
<sequence>MEFSTTILASGKNNTGIPVPESVVTALDRGKRIPVVVTVGGHSYRSSIVFYTGQYLIALSAENRAAAGVVAGDTVVVGVELDEAPREVELPDALAAALAGDADAAAAFAALSFTNKKRIALSIQDAKTDATRERRLAKALEELVS</sequence>
<proteinExistence type="predicted"/>
<dbReference type="AlphaFoldDB" id="A0A852SQP5"/>
<dbReference type="RefSeq" id="WP_179548132.1">
    <property type="nucleotide sequence ID" value="NZ_BSEW01000002.1"/>
</dbReference>
<dbReference type="InterPro" id="IPR037079">
    <property type="entry name" value="AF2212/PG0164-like_sf"/>
</dbReference>
<gene>
    <name evidence="1" type="ORF">BJ984_002270</name>
</gene>
<dbReference type="SUPFAM" id="SSF141694">
    <property type="entry name" value="AF2212/PG0164-like"/>
    <property type="match status" value="1"/>
</dbReference>
<dbReference type="Pfam" id="PF08922">
    <property type="entry name" value="DUF1905"/>
    <property type="match status" value="1"/>
</dbReference>